<keyword evidence="10" id="KW-1185">Reference proteome</keyword>
<evidence type="ECO:0000256" key="1">
    <source>
        <dbReference type="ARBA" id="ARBA00000085"/>
    </source>
</evidence>
<dbReference type="SMART" id="SM00065">
    <property type="entry name" value="GAF"/>
    <property type="match status" value="1"/>
</dbReference>
<dbReference type="Gene3D" id="3.30.565.10">
    <property type="entry name" value="Histidine kinase-like ATPase, C-terminal domain"/>
    <property type="match status" value="1"/>
</dbReference>
<dbReference type="NCBIfam" id="TIGR00229">
    <property type="entry name" value="sensory_box"/>
    <property type="match status" value="2"/>
</dbReference>
<dbReference type="SUPFAM" id="SSF55785">
    <property type="entry name" value="PYP-like sensor domain (PAS domain)"/>
    <property type="match status" value="3"/>
</dbReference>
<keyword evidence="4" id="KW-0808">Transferase</keyword>
<feature type="region of interest" description="Disordered" evidence="6">
    <location>
        <begin position="1"/>
        <end position="22"/>
    </location>
</feature>
<dbReference type="EC" id="2.7.13.3" evidence="2"/>
<reference evidence="9 10" key="1">
    <citation type="submission" date="2021-02" db="EMBL/GenBank/DDBJ databases">
        <title>PHA producing bacteria isolated from coastal sediment in Guangdong, Shenzhen.</title>
        <authorList>
            <person name="Zheng W."/>
            <person name="Yu S."/>
            <person name="Huang Y."/>
        </authorList>
    </citation>
    <scope>NUCLEOTIDE SEQUENCE [LARGE SCALE GENOMIC DNA]</scope>
    <source>
        <strain evidence="9 10">TN21-5</strain>
    </source>
</reference>
<accession>A0ABS3BBB4</accession>
<dbReference type="Gene3D" id="3.30.450.20">
    <property type="entry name" value="PAS domain"/>
    <property type="match status" value="3"/>
</dbReference>
<dbReference type="RefSeq" id="WP_206556607.1">
    <property type="nucleotide sequence ID" value="NZ_JAFKDB010000007.1"/>
</dbReference>
<evidence type="ECO:0000313" key="9">
    <source>
        <dbReference type="EMBL" id="MBN7768823.1"/>
    </source>
</evidence>
<dbReference type="EMBL" id="JAFKDB010000007">
    <property type="protein sequence ID" value="MBN7768823.1"/>
    <property type="molecule type" value="Genomic_DNA"/>
</dbReference>
<organism evidence="9 10">
    <name type="scientific">Marinobacter daepoensis</name>
    <dbReference type="NCBI Taxonomy" id="262077"/>
    <lineage>
        <taxon>Bacteria</taxon>
        <taxon>Pseudomonadati</taxon>
        <taxon>Pseudomonadota</taxon>
        <taxon>Gammaproteobacteria</taxon>
        <taxon>Pseudomonadales</taxon>
        <taxon>Marinobacteraceae</taxon>
        <taxon>Marinobacter</taxon>
    </lineage>
</organism>
<evidence type="ECO:0000259" key="7">
    <source>
        <dbReference type="PROSITE" id="PS50109"/>
    </source>
</evidence>
<dbReference type="Pfam" id="PF02518">
    <property type="entry name" value="HATPase_c"/>
    <property type="match status" value="1"/>
</dbReference>
<dbReference type="PANTHER" id="PTHR43304:SF1">
    <property type="entry name" value="PAC DOMAIN-CONTAINING PROTEIN"/>
    <property type="match status" value="1"/>
</dbReference>
<dbReference type="SUPFAM" id="SSF47384">
    <property type="entry name" value="Homodimeric domain of signal transducing histidine kinase"/>
    <property type="match status" value="1"/>
</dbReference>
<dbReference type="PROSITE" id="PS50112">
    <property type="entry name" value="PAS"/>
    <property type="match status" value="2"/>
</dbReference>
<evidence type="ECO:0000256" key="3">
    <source>
        <dbReference type="ARBA" id="ARBA00022553"/>
    </source>
</evidence>
<evidence type="ECO:0000313" key="10">
    <source>
        <dbReference type="Proteomes" id="UP000664344"/>
    </source>
</evidence>
<name>A0ABS3BBB4_9GAMM</name>
<dbReference type="SMART" id="SM00387">
    <property type="entry name" value="HATPase_c"/>
    <property type="match status" value="1"/>
</dbReference>
<dbReference type="InterPro" id="IPR001610">
    <property type="entry name" value="PAC"/>
</dbReference>
<dbReference type="InterPro" id="IPR004358">
    <property type="entry name" value="Sig_transdc_His_kin-like_C"/>
</dbReference>
<dbReference type="InterPro" id="IPR013655">
    <property type="entry name" value="PAS_fold_3"/>
</dbReference>
<dbReference type="Pfam" id="PF13185">
    <property type="entry name" value="GAF_2"/>
    <property type="match status" value="1"/>
</dbReference>
<sequence length="954" mass="107646">MKAPKTPDNETERQQALDDSGLLAEGSEERFDRITRLACHTFSVPIALVSLIDRDRQWFKSRQGLDATETPLDISFCGHAIHHSEPLVVEDTLEDERFFDNPLVTSAPDIRFYAGAPLHTETGHRLGTLCLIDRQPRSFDDTQIGLLRELAGMVEDLIRADARQRRQSTEMEEKLQASHDEMAALLNNMPGVTYRCLPDDQWTMLYMSRQVDNVSGYTADDLIGNKRISYAELIHSDDAAKCDEAVAKAMMNNTEWHIEYRICHRTKGWRWVEERGRCIRDDPQYPAVLEGFIVDITREHDALQQLEHNQRALMLLNDIAFSTHRSLDDKIGHALQEGRRYLGSDLAILSQIERDTYTVAWVDASDGIPVAAGQQFPLGDTWCDVLVSSANEGPTREYFIPDTDRPEYHAHPCYKANPLGSYAGIVVEVDGHPWGTLNFSSVRARQEDYDESEKLFLRLLANWLSEMLTNSLGHDRLTKLMAQLPGTVYQFRRFPDGTMVFPFSSPQVENLYGITPEQAAEDAAPAFERIHPDDLAAVSASIEHSAWTLENWAMNYRVAHPRNGYRWVSGHAKPERLLDGSIQWHGYIQDIHEQQQARLALEQSEARLRGLFEFSPIGIALNDFETGCFMDLNHALVAPSGYTAEEFVELSYWDVTPKEYLPEEEKALADLSKTGRYGPFEKEYIRKDGSRYPVRLQGMLSEEMDGRKVIWSLVEDISERKKLERMKDQLISIVSHELRTPLTSIKGSLGLLAGGAAGELPDKAQKLLKTAERNTSRLMLLINDLLDMEKLVAGKMHMEPQQQALAPILDEAIESVREYRGGAHSVSIDTPQAWPAITVNVDSPRLVQALTNLLSNAIKFSPENHPVEVSVIEHDETTEIRIRDHGPGVSPEFQERLFQRFSQADATDSRKLPGTGLGLAITRKLCQQLGGQVGYRDADGGGAEFYIQLPVIES</sequence>
<dbReference type="InterPro" id="IPR003661">
    <property type="entry name" value="HisK_dim/P_dom"/>
</dbReference>
<keyword evidence="5" id="KW-0418">Kinase</keyword>
<protein>
    <recommendedName>
        <fullName evidence="2">histidine kinase</fullName>
        <ecNumber evidence="2">2.7.13.3</ecNumber>
    </recommendedName>
</protein>
<evidence type="ECO:0000259" key="8">
    <source>
        <dbReference type="PROSITE" id="PS50112"/>
    </source>
</evidence>
<comment type="catalytic activity">
    <reaction evidence="1">
        <text>ATP + protein L-histidine = ADP + protein N-phospho-L-histidine.</text>
        <dbReference type="EC" id="2.7.13.3"/>
    </reaction>
</comment>
<keyword evidence="3" id="KW-0597">Phosphoprotein</keyword>
<dbReference type="InterPro" id="IPR036097">
    <property type="entry name" value="HisK_dim/P_sf"/>
</dbReference>
<dbReference type="SUPFAM" id="SSF55781">
    <property type="entry name" value="GAF domain-like"/>
    <property type="match status" value="2"/>
</dbReference>
<comment type="caution">
    <text evidence="9">The sequence shown here is derived from an EMBL/GenBank/DDBJ whole genome shotgun (WGS) entry which is preliminary data.</text>
</comment>
<dbReference type="Proteomes" id="UP000664344">
    <property type="component" value="Unassembled WGS sequence"/>
</dbReference>
<dbReference type="Pfam" id="PF01590">
    <property type="entry name" value="GAF"/>
    <property type="match status" value="1"/>
</dbReference>
<dbReference type="Pfam" id="PF00512">
    <property type="entry name" value="HisKA"/>
    <property type="match status" value="1"/>
</dbReference>
<gene>
    <name evidence="9" type="ORF">JYP53_02750</name>
</gene>
<dbReference type="InterPro" id="IPR052162">
    <property type="entry name" value="Sensor_kinase/Photoreceptor"/>
</dbReference>
<feature type="domain" description="PAS" evidence="8">
    <location>
        <begin position="505"/>
        <end position="543"/>
    </location>
</feature>
<evidence type="ECO:0000256" key="6">
    <source>
        <dbReference type="SAM" id="MobiDB-lite"/>
    </source>
</evidence>
<dbReference type="InterPro" id="IPR003018">
    <property type="entry name" value="GAF"/>
</dbReference>
<dbReference type="InterPro" id="IPR035965">
    <property type="entry name" value="PAS-like_dom_sf"/>
</dbReference>
<dbReference type="CDD" id="cd00075">
    <property type="entry name" value="HATPase"/>
    <property type="match status" value="1"/>
</dbReference>
<dbReference type="CDD" id="cd00130">
    <property type="entry name" value="PAS"/>
    <property type="match status" value="3"/>
</dbReference>
<dbReference type="Gene3D" id="1.10.287.130">
    <property type="match status" value="1"/>
</dbReference>
<feature type="domain" description="Histidine kinase" evidence="7">
    <location>
        <begin position="733"/>
        <end position="953"/>
    </location>
</feature>
<evidence type="ECO:0000256" key="2">
    <source>
        <dbReference type="ARBA" id="ARBA00012438"/>
    </source>
</evidence>
<dbReference type="InterPro" id="IPR029016">
    <property type="entry name" value="GAF-like_dom_sf"/>
</dbReference>
<dbReference type="InterPro" id="IPR003594">
    <property type="entry name" value="HATPase_dom"/>
</dbReference>
<dbReference type="InterPro" id="IPR000014">
    <property type="entry name" value="PAS"/>
</dbReference>
<dbReference type="SUPFAM" id="SSF55874">
    <property type="entry name" value="ATPase domain of HSP90 chaperone/DNA topoisomerase II/histidine kinase"/>
    <property type="match status" value="1"/>
</dbReference>
<dbReference type="InterPro" id="IPR005467">
    <property type="entry name" value="His_kinase_dom"/>
</dbReference>
<dbReference type="SMART" id="SM00091">
    <property type="entry name" value="PAS"/>
    <property type="match status" value="3"/>
</dbReference>
<feature type="compositionally biased region" description="Basic and acidic residues" evidence="6">
    <location>
        <begin position="1"/>
        <end position="16"/>
    </location>
</feature>
<dbReference type="Pfam" id="PF08447">
    <property type="entry name" value="PAS_3"/>
    <property type="match status" value="2"/>
</dbReference>
<dbReference type="CDD" id="cd00082">
    <property type="entry name" value="HisKA"/>
    <property type="match status" value="1"/>
</dbReference>
<proteinExistence type="predicted"/>
<dbReference type="Gene3D" id="3.30.450.40">
    <property type="match status" value="2"/>
</dbReference>
<evidence type="ECO:0000256" key="4">
    <source>
        <dbReference type="ARBA" id="ARBA00022679"/>
    </source>
</evidence>
<dbReference type="InterPro" id="IPR036890">
    <property type="entry name" value="HATPase_C_sf"/>
</dbReference>
<dbReference type="SMART" id="SM00086">
    <property type="entry name" value="PAC"/>
    <property type="match status" value="3"/>
</dbReference>
<feature type="domain" description="PAS" evidence="8">
    <location>
        <begin position="178"/>
        <end position="253"/>
    </location>
</feature>
<evidence type="ECO:0000256" key="5">
    <source>
        <dbReference type="ARBA" id="ARBA00022777"/>
    </source>
</evidence>
<dbReference type="PRINTS" id="PR00344">
    <property type="entry name" value="BCTRLSENSOR"/>
</dbReference>
<dbReference type="PANTHER" id="PTHR43304">
    <property type="entry name" value="PHYTOCHROME-LIKE PROTEIN CPH1"/>
    <property type="match status" value="1"/>
</dbReference>
<dbReference type="SMART" id="SM00388">
    <property type="entry name" value="HisKA"/>
    <property type="match status" value="1"/>
</dbReference>
<dbReference type="PROSITE" id="PS50109">
    <property type="entry name" value="HIS_KIN"/>
    <property type="match status" value="1"/>
</dbReference>
<dbReference type="Pfam" id="PF13426">
    <property type="entry name" value="PAS_9"/>
    <property type="match status" value="1"/>
</dbReference>